<evidence type="ECO:0000313" key="3">
    <source>
        <dbReference type="Proteomes" id="UP001190700"/>
    </source>
</evidence>
<proteinExistence type="predicted"/>
<keyword evidence="3" id="KW-1185">Reference proteome</keyword>
<keyword evidence="1" id="KW-0472">Membrane</keyword>
<feature type="transmembrane region" description="Helical" evidence="1">
    <location>
        <begin position="272"/>
        <end position="290"/>
    </location>
</feature>
<feature type="transmembrane region" description="Helical" evidence="1">
    <location>
        <begin position="423"/>
        <end position="442"/>
    </location>
</feature>
<feature type="transmembrane region" description="Helical" evidence="1">
    <location>
        <begin position="243"/>
        <end position="260"/>
    </location>
</feature>
<protein>
    <submittedName>
        <fullName evidence="2">Uncharacterized protein</fullName>
    </submittedName>
</protein>
<evidence type="ECO:0000313" key="2">
    <source>
        <dbReference type="EMBL" id="KAK3260806.1"/>
    </source>
</evidence>
<organism evidence="2 3">
    <name type="scientific">Cymbomonas tetramitiformis</name>
    <dbReference type="NCBI Taxonomy" id="36881"/>
    <lineage>
        <taxon>Eukaryota</taxon>
        <taxon>Viridiplantae</taxon>
        <taxon>Chlorophyta</taxon>
        <taxon>Pyramimonadophyceae</taxon>
        <taxon>Pyramimonadales</taxon>
        <taxon>Pyramimonadaceae</taxon>
        <taxon>Cymbomonas</taxon>
    </lineage>
</organism>
<name>A0AAE0KU45_9CHLO</name>
<dbReference type="AlphaFoldDB" id="A0AAE0KU45"/>
<feature type="transmembrane region" description="Helical" evidence="1">
    <location>
        <begin position="182"/>
        <end position="203"/>
    </location>
</feature>
<evidence type="ECO:0000256" key="1">
    <source>
        <dbReference type="SAM" id="Phobius"/>
    </source>
</evidence>
<keyword evidence="1" id="KW-0812">Transmembrane</keyword>
<sequence>MGFALASSTEPGESSANKKEVLKEAVDAAKADTRKITALQSNAAPTLLLAAPLFMPPAWTIMWWACPSLFTFGCWWFALNEEAALAKLPNPGVWWLLGTQTKSSGLNLKDLVPKTNADAYELGKLTERLTGLEDSDVAQPLLRRAQEILKSPQPLTYKNLQKDVEEAILQASQERSPLGRAAGLFSVINLAALLAILGITVSFGPTIYAVAAPAIDVVLKLIKEIANILLPLLFEVGKRLKPLGEPAAWLGVFYIITAAKRFPATEGADKQIAILGSALAPLAFAVSTSFHVPPDASGNSDLLTALISAWATSYLAPIAVAYDSRLLGFFTVIAAFVGLGFFASPFAFGWVIGFTSDDALARCAFTSTCLLVSFFGLKGSGVESKWLAPFQSGASIFGGIALGLAGLIWSSEFYPYGDFNYEFRNLIFFGAVSSVAFLGSYLNTPGVRNTAITFFILWATEVVWQRAPLGLAPLTFFTSVGLYQATLYLRLHPEFIYSLFSIYDFESDTTGEDVDDDT</sequence>
<feature type="transmembrane region" description="Helical" evidence="1">
    <location>
        <begin position="359"/>
        <end position="377"/>
    </location>
</feature>
<dbReference type="EMBL" id="LGRX02017416">
    <property type="protein sequence ID" value="KAK3260806.1"/>
    <property type="molecule type" value="Genomic_DNA"/>
</dbReference>
<keyword evidence="1" id="KW-1133">Transmembrane helix</keyword>
<feature type="transmembrane region" description="Helical" evidence="1">
    <location>
        <begin position="61"/>
        <end position="79"/>
    </location>
</feature>
<gene>
    <name evidence="2" type="ORF">CYMTET_30258</name>
</gene>
<reference evidence="2 3" key="1">
    <citation type="journal article" date="2015" name="Genome Biol. Evol.">
        <title>Comparative Genomics of a Bacterivorous Green Alga Reveals Evolutionary Causalities and Consequences of Phago-Mixotrophic Mode of Nutrition.</title>
        <authorList>
            <person name="Burns J.A."/>
            <person name="Paasch A."/>
            <person name="Narechania A."/>
            <person name="Kim E."/>
        </authorList>
    </citation>
    <scope>NUCLEOTIDE SEQUENCE [LARGE SCALE GENOMIC DNA]</scope>
    <source>
        <strain evidence="2 3">PLY_AMNH</strain>
    </source>
</reference>
<dbReference type="Proteomes" id="UP001190700">
    <property type="component" value="Unassembled WGS sequence"/>
</dbReference>
<accession>A0AAE0KU45</accession>
<feature type="transmembrane region" description="Helical" evidence="1">
    <location>
        <begin position="329"/>
        <end position="353"/>
    </location>
</feature>
<feature type="transmembrane region" description="Helical" evidence="1">
    <location>
        <begin position="302"/>
        <end position="322"/>
    </location>
</feature>
<comment type="caution">
    <text evidence="2">The sequence shown here is derived from an EMBL/GenBank/DDBJ whole genome shotgun (WGS) entry which is preliminary data.</text>
</comment>
<feature type="transmembrane region" description="Helical" evidence="1">
    <location>
        <begin position="389"/>
        <end position="411"/>
    </location>
</feature>